<keyword evidence="1" id="KW-0238">DNA-binding</keyword>
<dbReference type="GO" id="GO:0006355">
    <property type="term" value="P:regulation of DNA-templated transcription"/>
    <property type="evidence" value="ECO:0007669"/>
    <property type="project" value="InterPro"/>
</dbReference>
<evidence type="ECO:0000256" key="1">
    <source>
        <dbReference type="ARBA" id="ARBA00023125"/>
    </source>
</evidence>
<dbReference type="EMBL" id="FM162591">
    <property type="protein sequence ID" value="CAQ85895.1"/>
    <property type="molecule type" value="Genomic_DNA"/>
</dbReference>
<proteinExistence type="predicted"/>
<sequence>MLLDICNRNQEWLSEIIGFCQQYHWLLSDWHLGLLIDPSCATNRIITEQLGTHNVFNLNQPVQALHDECLAWIQENDERPTHPAVPVTGLSEAEQQVIQATLQGLPITTIAKLRGVDAKTIYTQRRAAIKKLGFKNIQELWRIEWWQR</sequence>
<reference evidence="3 5" key="4">
    <citation type="journal article" date="2009" name="BMC Genomics">
        <title>Comparative genomics of the emerging human pathogen Photorhabdus asymbiotica with the insect pathogen Photorhabdus luminescens.</title>
        <authorList>
            <person name="Wilkinson P."/>
            <person name="Waterfield N.R."/>
            <person name="Crossman L."/>
            <person name="Corton C."/>
            <person name="Sanchez-Contreras M."/>
            <person name="Vlisidou I."/>
            <person name="Barron A."/>
            <person name="Bignell A."/>
            <person name="Clark L."/>
            <person name="Ormond D."/>
            <person name="Mayho M."/>
            <person name="Bason N."/>
            <person name="Smith F."/>
            <person name="Simmonds M."/>
            <person name="Churcher C."/>
            <person name="Harris D."/>
            <person name="Thompson N.R."/>
            <person name="Quail M."/>
            <person name="Parkhill J."/>
            <person name="ffrench-Constant R.H."/>
        </authorList>
    </citation>
    <scope>NUCLEOTIDE SEQUENCE [LARGE SCALE GENOMIC DNA]</scope>
    <source>
        <strain evidence="5">ATCC 43949 / 3105-77</strain>
        <strain evidence="3">ATCC43949</strain>
    </source>
</reference>
<name>B6VLC1_PHOAA</name>
<protein>
    <submittedName>
        <fullName evidence="3 4">Two-component response regulator</fullName>
    </submittedName>
</protein>
<evidence type="ECO:0000313" key="5">
    <source>
        <dbReference type="Proteomes" id="UP000002747"/>
    </source>
</evidence>
<dbReference type="InterPro" id="IPR036388">
    <property type="entry name" value="WH-like_DNA-bd_sf"/>
</dbReference>
<dbReference type="EMBL" id="FM211049">
    <property type="protein sequence ID" value="CAR66951.1"/>
    <property type="molecule type" value="Genomic_DNA"/>
</dbReference>
<feature type="domain" description="HTH luxR-type" evidence="2">
    <location>
        <begin position="87"/>
        <end position="144"/>
    </location>
</feature>
<gene>
    <name evidence="3" type="ordered locus">PAU_03807</name>
    <name evidence="4" type="ORF">PA-RVA7-0653</name>
</gene>
<dbReference type="SMART" id="SM00421">
    <property type="entry name" value="HTH_LUXR"/>
    <property type="match status" value="1"/>
</dbReference>
<accession>B6VLC1</accession>
<dbReference type="InterPro" id="IPR016032">
    <property type="entry name" value="Sig_transdc_resp-reg_C-effctor"/>
</dbReference>
<dbReference type="Proteomes" id="UP000002747">
    <property type="component" value="Chromosome"/>
</dbReference>
<reference evidence="4" key="3">
    <citation type="submission" date="2008-09" db="EMBL/GenBank/DDBJ databases">
        <authorList>
            <person name="Thomson N.R."/>
        </authorList>
    </citation>
    <scope>NUCLEOTIDE SEQUENCE</scope>
    <source>
        <strain evidence="4">ATCC 43949</strain>
    </source>
</reference>
<organism evidence="4">
    <name type="scientific">Photorhabdus asymbiotica subsp. asymbiotica (strain ATCC 43949 / 3105-77)</name>
    <name type="common">Xenorhabdus luminescens (strain 2)</name>
    <dbReference type="NCBI Taxonomy" id="553480"/>
    <lineage>
        <taxon>Bacteria</taxon>
        <taxon>Pseudomonadati</taxon>
        <taxon>Pseudomonadota</taxon>
        <taxon>Gammaproteobacteria</taxon>
        <taxon>Enterobacterales</taxon>
        <taxon>Morganellaceae</taxon>
        <taxon>Photorhabdus</taxon>
    </lineage>
</organism>
<dbReference type="AlphaFoldDB" id="B6VLC1"/>
<dbReference type="KEGG" id="pay:PAU_03807"/>
<dbReference type="SUPFAM" id="SSF46894">
    <property type="entry name" value="C-terminal effector domain of the bipartite response regulators"/>
    <property type="match status" value="1"/>
</dbReference>
<reference evidence="3" key="2">
    <citation type="submission" date="2008-05" db="EMBL/GenBank/DDBJ databases">
        <authorList>
            <person name="Crossman L.C."/>
        </authorList>
    </citation>
    <scope>NUCLEOTIDE SEQUENCE</scope>
    <source>
        <strain evidence="3">ATCC43949</strain>
    </source>
</reference>
<dbReference type="InterPro" id="IPR000792">
    <property type="entry name" value="Tscrpt_reg_LuxR_C"/>
</dbReference>
<dbReference type="STRING" id="291112.PAU_03807"/>
<evidence type="ECO:0000313" key="4">
    <source>
        <dbReference type="EMBL" id="CAR66951.1"/>
    </source>
</evidence>
<dbReference type="Gene3D" id="1.10.10.10">
    <property type="entry name" value="Winged helix-like DNA-binding domain superfamily/Winged helix DNA-binding domain"/>
    <property type="match status" value="1"/>
</dbReference>
<evidence type="ECO:0000313" key="3">
    <source>
        <dbReference type="EMBL" id="CAQ85895.1"/>
    </source>
</evidence>
<accession>C7BML6</accession>
<dbReference type="GO" id="GO:0003677">
    <property type="term" value="F:DNA binding"/>
    <property type="evidence" value="ECO:0007669"/>
    <property type="project" value="UniProtKB-KW"/>
</dbReference>
<evidence type="ECO:0000259" key="2">
    <source>
        <dbReference type="SMART" id="SM00421"/>
    </source>
</evidence>
<reference evidence="4" key="1">
    <citation type="journal article" date="2008" name="Proc. Natl. Acad. Sci. U.S.A.">
        <title>Rapid virulence annotation (RVA): identification of virulence factors using a bacterial genome library and multiple invertebrate hosts.</title>
        <authorList>
            <person name="Waterfield N.R."/>
            <person name="Sanchez-Contreras M."/>
            <person name="Eleftherianos I."/>
            <person name="Dowling A."/>
            <person name="Wilkinson P."/>
            <person name="Parkhill J."/>
            <person name="Thomson N."/>
            <person name="Reynolds S.E."/>
            <person name="Bode H.B."/>
            <person name="Dorus S."/>
            <person name="Ffrench-Constant R.H."/>
        </authorList>
    </citation>
    <scope>NUCLEOTIDE SEQUENCE</scope>
    <source>
        <strain evidence="4">ATCC 43949</strain>
    </source>
</reference>
<dbReference type="Pfam" id="PF00196">
    <property type="entry name" value="GerE"/>
    <property type="match status" value="1"/>
</dbReference>